<dbReference type="WBParaSite" id="nRc.2.0.1.t36431-RA">
    <property type="protein sequence ID" value="nRc.2.0.1.t36431-RA"/>
    <property type="gene ID" value="nRc.2.0.1.g36431"/>
</dbReference>
<accession>A0A915KEH3</accession>
<dbReference type="Proteomes" id="UP000887565">
    <property type="component" value="Unplaced"/>
</dbReference>
<proteinExistence type="predicted"/>
<protein>
    <submittedName>
        <fullName evidence="2">Uncharacterized protein</fullName>
    </submittedName>
</protein>
<organism evidence="1 2">
    <name type="scientific">Romanomermis culicivorax</name>
    <name type="common">Nematode worm</name>
    <dbReference type="NCBI Taxonomy" id="13658"/>
    <lineage>
        <taxon>Eukaryota</taxon>
        <taxon>Metazoa</taxon>
        <taxon>Ecdysozoa</taxon>
        <taxon>Nematoda</taxon>
        <taxon>Enoplea</taxon>
        <taxon>Dorylaimia</taxon>
        <taxon>Mermithida</taxon>
        <taxon>Mermithoidea</taxon>
        <taxon>Mermithidae</taxon>
        <taxon>Romanomermis</taxon>
    </lineage>
</organism>
<reference evidence="2" key="1">
    <citation type="submission" date="2022-11" db="UniProtKB">
        <authorList>
            <consortium name="WormBaseParasite"/>
        </authorList>
    </citation>
    <scope>IDENTIFICATION</scope>
</reference>
<evidence type="ECO:0000313" key="1">
    <source>
        <dbReference type="Proteomes" id="UP000887565"/>
    </source>
</evidence>
<name>A0A915KEH3_ROMCU</name>
<evidence type="ECO:0000313" key="2">
    <source>
        <dbReference type="WBParaSite" id="nRc.2.0.1.t36431-RA"/>
    </source>
</evidence>
<dbReference type="AlphaFoldDB" id="A0A915KEH3"/>
<sequence>MGLLNWKDDDYLIKIEEKPLSTTRPEFKKQSSEIINLKVHASRLFDGKYEFRYCTGSPRQKGLIKCNK</sequence>
<keyword evidence="1" id="KW-1185">Reference proteome</keyword>